<keyword evidence="2 9" id="KW-0813">Transport</keyword>
<evidence type="ECO:0000256" key="1">
    <source>
        <dbReference type="ARBA" id="ARBA00004651"/>
    </source>
</evidence>
<dbReference type="Gene3D" id="3.30.70.3220">
    <property type="match status" value="1"/>
</dbReference>
<proteinExistence type="inferred from homology"/>
<comment type="function">
    <text evidence="9">Part of the Sec protein translocase complex. Interacts with the SecYEG preprotein conducting channel. SecDF uses the proton motive force (PMF) to complete protein translocation after the ATP-dependent function of SecA.</text>
</comment>
<feature type="transmembrane region" description="Helical" evidence="9">
    <location>
        <begin position="443"/>
        <end position="460"/>
    </location>
</feature>
<dbReference type="GO" id="GO:0015450">
    <property type="term" value="F:protein-transporting ATPase activity"/>
    <property type="evidence" value="ECO:0007669"/>
    <property type="project" value="InterPro"/>
</dbReference>
<reference evidence="13" key="1">
    <citation type="submission" date="2017-02" db="EMBL/GenBank/DDBJ databases">
        <authorList>
            <person name="Regsiter A."/>
            <person name="William W."/>
        </authorList>
    </citation>
    <scope>NUCLEOTIDE SEQUENCE</scope>
    <source>
        <strain evidence="13">BdmA 4</strain>
    </source>
</reference>
<dbReference type="InterPro" id="IPR001036">
    <property type="entry name" value="Acrflvin-R"/>
</dbReference>
<dbReference type="Pfam" id="PF21760">
    <property type="entry name" value="SecD_1st"/>
    <property type="match status" value="1"/>
</dbReference>
<dbReference type="InterPro" id="IPR022813">
    <property type="entry name" value="SecD/SecF_arch_bac"/>
</dbReference>
<name>A0A3P3XRL2_9SPIR</name>
<keyword evidence="5 9" id="KW-0653">Protein transport</keyword>
<dbReference type="SUPFAM" id="SSF82866">
    <property type="entry name" value="Multidrug efflux transporter AcrB transmembrane domain"/>
    <property type="match status" value="1"/>
</dbReference>
<protein>
    <recommendedName>
        <fullName evidence="9">Protein translocase subunit SecD</fullName>
    </recommendedName>
</protein>
<feature type="domain" description="Protein export membrane protein SecD/SecF C-terminal" evidence="10">
    <location>
        <begin position="391"/>
        <end position="556"/>
    </location>
</feature>
<dbReference type="NCBIfam" id="TIGR00916">
    <property type="entry name" value="2A0604s01"/>
    <property type="match status" value="1"/>
</dbReference>
<feature type="transmembrane region" description="Helical" evidence="9">
    <location>
        <begin position="535"/>
        <end position="559"/>
    </location>
</feature>
<evidence type="ECO:0000256" key="4">
    <source>
        <dbReference type="ARBA" id="ARBA00022692"/>
    </source>
</evidence>
<evidence type="ECO:0000256" key="2">
    <source>
        <dbReference type="ARBA" id="ARBA00022448"/>
    </source>
</evidence>
<comment type="subunit">
    <text evidence="9">Forms a complex with SecF. Part of the essential Sec protein translocation apparatus which comprises SecA, SecYEG and auxiliary proteins SecDF. Other proteins may also be involved.</text>
</comment>
<feature type="transmembrane region" description="Helical" evidence="9">
    <location>
        <begin position="466"/>
        <end position="486"/>
    </location>
</feature>
<evidence type="ECO:0000259" key="12">
    <source>
        <dbReference type="Pfam" id="PF22599"/>
    </source>
</evidence>
<dbReference type="PRINTS" id="PR00702">
    <property type="entry name" value="ACRIFLAVINRP"/>
</dbReference>
<dbReference type="NCBIfam" id="TIGR01129">
    <property type="entry name" value="secD"/>
    <property type="match status" value="1"/>
</dbReference>
<dbReference type="Pfam" id="PF22599">
    <property type="entry name" value="SecDF_P1_head"/>
    <property type="match status" value="1"/>
</dbReference>
<evidence type="ECO:0000256" key="8">
    <source>
        <dbReference type="ARBA" id="ARBA00023136"/>
    </source>
</evidence>
<dbReference type="AlphaFoldDB" id="A0A3P3XRL2"/>
<comment type="similarity">
    <text evidence="9">Belongs to the SecD/SecF family. SecD subfamily.</text>
</comment>
<keyword evidence="7 9" id="KW-0811">Translocation</keyword>
<dbReference type="Pfam" id="PF02355">
    <property type="entry name" value="SecD_SecF_C"/>
    <property type="match status" value="1"/>
</dbReference>
<dbReference type="PANTHER" id="PTHR30081:SF1">
    <property type="entry name" value="PROTEIN TRANSLOCASE SUBUNIT SECD"/>
    <property type="match status" value="1"/>
</dbReference>
<dbReference type="GO" id="GO:0043952">
    <property type="term" value="P:protein transport by the Sec complex"/>
    <property type="evidence" value="ECO:0007669"/>
    <property type="project" value="UniProtKB-UniRule"/>
</dbReference>
<keyword evidence="3 9" id="KW-1003">Cell membrane</keyword>
<dbReference type="InterPro" id="IPR048634">
    <property type="entry name" value="SecD_SecF_C"/>
</dbReference>
<dbReference type="InterPro" id="IPR054384">
    <property type="entry name" value="SecDF_P1_head"/>
</dbReference>
<evidence type="ECO:0000313" key="13">
    <source>
        <dbReference type="EMBL" id="SLM18935.1"/>
    </source>
</evidence>
<feature type="transmembrane region" description="Helical" evidence="9">
    <location>
        <begin position="414"/>
        <end position="431"/>
    </location>
</feature>
<evidence type="ECO:0000256" key="7">
    <source>
        <dbReference type="ARBA" id="ARBA00023010"/>
    </source>
</evidence>
<dbReference type="PANTHER" id="PTHR30081">
    <property type="entry name" value="PROTEIN-EXPORT MEMBRANE PROTEIN SEC"/>
    <property type="match status" value="1"/>
</dbReference>
<keyword evidence="8 9" id="KW-0472">Membrane</keyword>
<dbReference type="GO" id="GO:0005886">
    <property type="term" value="C:plasma membrane"/>
    <property type="evidence" value="ECO:0007669"/>
    <property type="project" value="UniProtKB-SubCell"/>
</dbReference>
<keyword evidence="4 9" id="KW-0812">Transmembrane</keyword>
<dbReference type="HAMAP" id="MF_01463_B">
    <property type="entry name" value="SecD_B"/>
    <property type="match status" value="1"/>
</dbReference>
<dbReference type="GO" id="GO:0065002">
    <property type="term" value="P:intracellular protein transmembrane transport"/>
    <property type="evidence" value="ECO:0007669"/>
    <property type="project" value="UniProtKB-UniRule"/>
</dbReference>
<feature type="transmembrane region" description="Helical" evidence="9">
    <location>
        <begin position="7"/>
        <end position="29"/>
    </location>
</feature>
<dbReference type="EMBL" id="FWDO01000005">
    <property type="protein sequence ID" value="SLM18935.1"/>
    <property type="molecule type" value="Genomic_DNA"/>
</dbReference>
<dbReference type="InterPro" id="IPR055344">
    <property type="entry name" value="SecD_SecF_C_bact"/>
</dbReference>
<feature type="domain" description="SecDF P1 head subdomain" evidence="12">
    <location>
        <begin position="285"/>
        <end position="390"/>
    </location>
</feature>
<dbReference type="GO" id="GO:0006605">
    <property type="term" value="P:protein targeting"/>
    <property type="evidence" value="ECO:0007669"/>
    <property type="project" value="UniProtKB-UniRule"/>
</dbReference>
<evidence type="ECO:0000259" key="11">
    <source>
        <dbReference type="Pfam" id="PF21760"/>
    </source>
</evidence>
<evidence type="ECO:0000256" key="9">
    <source>
        <dbReference type="HAMAP-Rule" id="MF_01463"/>
    </source>
</evidence>
<dbReference type="Gene3D" id="1.20.1640.10">
    <property type="entry name" value="Multidrug efflux transporter AcrB transmembrane domain"/>
    <property type="match status" value="1"/>
</dbReference>
<comment type="subcellular location">
    <subcellularLocation>
        <location evidence="1 9">Cell membrane</location>
        <topology evidence="1 9">Multi-pass membrane protein</topology>
    </subcellularLocation>
</comment>
<sequence>MSKFRRLLIVIAVLAVAFMFLFPSIQWYFLTPKEDQAIAVGSREQIREYSRRMTYLIITDLKQKAVAKDATDLSGQKAYKVVVESAKKAYSLAKKPAPKSWDAIAILSGFPGERSMFDSIESRYREHVLSLKNVHSNAVQLGLDLAGGMSAVIQADLKGLSEKLGHDLSQAEKEDAMKRAVEILNSRVDKFGLTEPVIRRQGEDQIYIEIPGTPDPERINSIIMGKGNLAFYIVDSEASTVVNSYLSTNPVGIDEQTMIVDKPGLVPEGEIVRKVYKKDSYGLDEFTGEYMVLQGKPGLDGSHIQSATVSTDSITGKPETNFVLDKEGGDTFYALTSDNVGKTMAVVLDDRIKSYARIQEPIRESVRITGFDADEAESLALLMRTAALPISLSVVSQQAIGASLGEDSIGQGRTAILVGLLSIFIFMFAYYKWAGLNATIAQGLNLYLMLSVLTAFKLTLTLPSIAGFVLTTGMAVDANVIIFERIKEELRAGKTRAAAIEAGFHKAFWAVMDSNITTIIAALFMAQLGTGPIQGFAVSLAIGNMTSLFTSLFVSRLLFDFETDVLKATHMSISWRVR</sequence>
<dbReference type="InterPro" id="IPR005791">
    <property type="entry name" value="SecD"/>
</dbReference>
<evidence type="ECO:0000259" key="10">
    <source>
        <dbReference type="Pfam" id="PF02355"/>
    </source>
</evidence>
<evidence type="ECO:0000256" key="6">
    <source>
        <dbReference type="ARBA" id="ARBA00022989"/>
    </source>
</evidence>
<gene>
    <name evidence="9 13" type="primary">secD</name>
    <name evidence="13" type="ORF">SPIRO4BDMA_50450</name>
</gene>
<evidence type="ECO:0000256" key="3">
    <source>
        <dbReference type="ARBA" id="ARBA00022475"/>
    </source>
</evidence>
<feature type="domain" description="Protein translocase subunit SecDF P1" evidence="11">
    <location>
        <begin position="177"/>
        <end position="235"/>
    </location>
</feature>
<feature type="transmembrane region" description="Helical" evidence="9">
    <location>
        <begin position="507"/>
        <end position="529"/>
    </location>
</feature>
<keyword evidence="6 9" id="KW-1133">Transmembrane helix</keyword>
<evidence type="ECO:0000256" key="5">
    <source>
        <dbReference type="ARBA" id="ARBA00022927"/>
    </source>
</evidence>
<dbReference type="InterPro" id="IPR048631">
    <property type="entry name" value="SecD_1st"/>
</dbReference>
<accession>A0A3P3XRL2</accession>
<organism evidence="13">
    <name type="scientific">uncultured spirochete</name>
    <dbReference type="NCBI Taxonomy" id="156406"/>
    <lineage>
        <taxon>Bacteria</taxon>
        <taxon>Pseudomonadati</taxon>
        <taxon>Spirochaetota</taxon>
        <taxon>Spirochaetia</taxon>
        <taxon>Spirochaetales</taxon>
        <taxon>environmental samples</taxon>
    </lineage>
</organism>